<feature type="transmembrane region" description="Helical" evidence="1">
    <location>
        <begin position="15"/>
        <end position="35"/>
    </location>
</feature>
<proteinExistence type="predicted"/>
<organism evidence="2 3">
    <name type="scientific">Cercospora kikuchii</name>
    <dbReference type="NCBI Taxonomy" id="84275"/>
    <lineage>
        <taxon>Eukaryota</taxon>
        <taxon>Fungi</taxon>
        <taxon>Dikarya</taxon>
        <taxon>Ascomycota</taxon>
        <taxon>Pezizomycotina</taxon>
        <taxon>Dothideomycetes</taxon>
        <taxon>Dothideomycetidae</taxon>
        <taxon>Mycosphaerellales</taxon>
        <taxon>Mycosphaerellaceae</taxon>
        <taxon>Cercospora</taxon>
    </lineage>
</organism>
<accession>A0A9P3CAZ4</accession>
<keyword evidence="1" id="KW-0472">Membrane</keyword>
<gene>
    <name evidence="2" type="ORF">CKM354_000051800</name>
</gene>
<dbReference type="RefSeq" id="XP_044651542.1">
    <property type="nucleotide sequence ID" value="XM_044795607.1"/>
</dbReference>
<evidence type="ECO:0000313" key="3">
    <source>
        <dbReference type="Proteomes" id="UP000825890"/>
    </source>
</evidence>
<dbReference type="EMBL" id="BOLY01000001">
    <property type="protein sequence ID" value="GIZ37055.1"/>
    <property type="molecule type" value="Genomic_DNA"/>
</dbReference>
<comment type="caution">
    <text evidence="2">The sequence shown here is derived from an EMBL/GenBank/DDBJ whole genome shotgun (WGS) entry which is preliminary data.</text>
</comment>
<protein>
    <submittedName>
        <fullName evidence="2">Uncharacterized protein</fullName>
    </submittedName>
</protein>
<sequence length="105" mass="11916">MANDGESGPSMPPSAIILLCLLGAGALLLCCWALFRHFFHEPEERSMEISQINPEDGLTQAQYMRVVRLRNQEFLQAKYGYQNRYPSSQYMSKTMMTNTSSVMSV</sequence>
<dbReference type="OrthoDB" id="3641893at2759"/>
<dbReference type="AlphaFoldDB" id="A0A9P3CAZ4"/>
<keyword evidence="1" id="KW-0812">Transmembrane</keyword>
<name>A0A9P3CAZ4_9PEZI</name>
<keyword evidence="1" id="KW-1133">Transmembrane helix</keyword>
<dbReference type="Proteomes" id="UP000825890">
    <property type="component" value="Unassembled WGS sequence"/>
</dbReference>
<keyword evidence="3" id="KW-1185">Reference proteome</keyword>
<evidence type="ECO:0000313" key="2">
    <source>
        <dbReference type="EMBL" id="GIZ37055.1"/>
    </source>
</evidence>
<dbReference type="GeneID" id="68286093"/>
<reference evidence="2 3" key="1">
    <citation type="submission" date="2021-01" db="EMBL/GenBank/DDBJ databases">
        <title>Cercospora kikuchii MAFF 305040 whole genome shotgun sequence.</title>
        <authorList>
            <person name="Kashiwa T."/>
            <person name="Suzuki T."/>
        </authorList>
    </citation>
    <scope>NUCLEOTIDE SEQUENCE [LARGE SCALE GENOMIC DNA]</scope>
    <source>
        <strain evidence="2 3">MAFF 305040</strain>
    </source>
</reference>
<evidence type="ECO:0000256" key="1">
    <source>
        <dbReference type="SAM" id="Phobius"/>
    </source>
</evidence>